<gene>
    <name evidence="2" type="ORF">AMYX_19840</name>
</gene>
<name>A0A7I9VLF8_9BACT</name>
<comment type="caution">
    <text evidence="2">The sequence shown here is derived from an EMBL/GenBank/DDBJ whole genome shotgun (WGS) entry which is preliminary data.</text>
</comment>
<reference evidence="3" key="1">
    <citation type="journal article" date="2020" name="Appl. Environ. Microbiol.">
        <title>Diazotrophic Anaeromyxobacter Isolates from Soils.</title>
        <authorList>
            <person name="Masuda Y."/>
            <person name="Yamanaka H."/>
            <person name="Xu Z.X."/>
            <person name="Shiratori Y."/>
            <person name="Aono T."/>
            <person name="Amachi S."/>
            <person name="Senoo K."/>
            <person name="Itoh H."/>
        </authorList>
    </citation>
    <scope>NUCLEOTIDE SEQUENCE [LARGE SCALE GENOMIC DNA]</scope>
    <source>
        <strain evidence="3">R267</strain>
    </source>
</reference>
<feature type="region of interest" description="Disordered" evidence="1">
    <location>
        <begin position="45"/>
        <end position="70"/>
    </location>
</feature>
<dbReference type="AlphaFoldDB" id="A0A7I9VLF8"/>
<keyword evidence="3" id="KW-1185">Reference proteome</keyword>
<sequence length="121" mass="13166">MARPAGNGSIDDILRRAMGPVLRRASASIAKAIAEMAAERLDSELQSGVGRARGRRSARAAGGRPARRRGEMTRWVADRRARRVPKFVIEMTNGLDTKKKIVARFGADAAFEKGKPLPKAK</sequence>
<dbReference type="EMBL" id="BJTG01000004">
    <property type="protein sequence ID" value="GEJ57243.1"/>
    <property type="molecule type" value="Genomic_DNA"/>
</dbReference>
<proteinExistence type="predicted"/>
<evidence type="ECO:0000313" key="3">
    <source>
        <dbReference type="Proteomes" id="UP000503640"/>
    </source>
</evidence>
<accession>A0A7I9VLF8</accession>
<evidence type="ECO:0000256" key="1">
    <source>
        <dbReference type="SAM" id="MobiDB-lite"/>
    </source>
</evidence>
<evidence type="ECO:0000313" key="2">
    <source>
        <dbReference type="EMBL" id="GEJ57243.1"/>
    </source>
</evidence>
<protein>
    <submittedName>
        <fullName evidence="2">Uncharacterized protein</fullName>
    </submittedName>
</protein>
<organism evidence="2 3">
    <name type="scientific">Anaeromyxobacter diazotrophicus</name>
    <dbReference type="NCBI Taxonomy" id="2590199"/>
    <lineage>
        <taxon>Bacteria</taxon>
        <taxon>Pseudomonadati</taxon>
        <taxon>Myxococcota</taxon>
        <taxon>Myxococcia</taxon>
        <taxon>Myxococcales</taxon>
        <taxon>Cystobacterineae</taxon>
        <taxon>Anaeromyxobacteraceae</taxon>
        <taxon>Anaeromyxobacter</taxon>
    </lineage>
</organism>
<dbReference type="RefSeq" id="WP_176064713.1">
    <property type="nucleotide sequence ID" value="NZ_BJTG01000004.1"/>
</dbReference>
<dbReference type="Proteomes" id="UP000503640">
    <property type="component" value="Unassembled WGS sequence"/>
</dbReference>